<organism evidence="2 3">
    <name type="scientific">Chelatococcus reniformis</name>
    <dbReference type="NCBI Taxonomy" id="1494448"/>
    <lineage>
        <taxon>Bacteria</taxon>
        <taxon>Pseudomonadati</taxon>
        <taxon>Pseudomonadota</taxon>
        <taxon>Alphaproteobacteria</taxon>
        <taxon>Hyphomicrobiales</taxon>
        <taxon>Chelatococcaceae</taxon>
        <taxon>Chelatococcus</taxon>
    </lineage>
</organism>
<proteinExistence type="predicted"/>
<keyword evidence="3" id="KW-1185">Reference proteome</keyword>
<reference evidence="2" key="2">
    <citation type="submission" date="2020-09" db="EMBL/GenBank/DDBJ databases">
        <authorList>
            <person name="Sun Q."/>
            <person name="Zhou Y."/>
        </authorList>
    </citation>
    <scope>NUCLEOTIDE SEQUENCE</scope>
    <source>
        <strain evidence="2">CGMCC 1.12919</strain>
    </source>
</reference>
<reference evidence="2" key="1">
    <citation type="journal article" date="2014" name="Int. J. Syst. Evol. Microbiol.">
        <title>Complete genome sequence of Corynebacterium casei LMG S-19264T (=DSM 44701T), isolated from a smear-ripened cheese.</title>
        <authorList>
            <consortium name="US DOE Joint Genome Institute (JGI-PGF)"/>
            <person name="Walter F."/>
            <person name="Albersmeier A."/>
            <person name="Kalinowski J."/>
            <person name="Ruckert C."/>
        </authorList>
    </citation>
    <scope>NUCLEOTIDE SEQUENCE</scope>
    <source>
        <strain evidence="2">CGMCC 1.12919</strain>
    </source>
</reference>
<dbReference type="InterPro" id="IPR046252">
    <property type="entry name" value="DUF6285"/>
</dbReference>
<gene>
    <name evidence="2" type="ORF">GCM10010994_10010</name>
</gene>
<sequence>MSQYRPAIDDLLASVREALDQLVPQLDGEARYQAQVAAHLVGICERELGTGESHPKADATVWAGLLGKAGGEPGPLARELCAAIRAGRLDDRFDAVVEAVLARTIDDVRVVRPRHLERSGPAGRQP</sequence>
<dbReference type="EMBL" id="BMGG01000002">
    <property type="protein sequence ID" value="GGC52894.1"/>
    <property type="molecule type" value="Genomic_DNA"/>
</dbReference>
<evidence type="ECO:0000259" key="1">
    <source>
        <dbReference type="Pfam" id="PF19802"/>
    </source>
</evidence>
<accession>A0A916X8U8</accession>
<evidence type="ECO:0000313" key="3">
    <source>
        <dbReference type="Proteomes" id="UP000637002"/>
    </source>
</evidence>
<feature type="domain" description="DUF6285" evidence="1">
    <location>
        <begin position="24"/>
        <end position="114"/>
    </location>
</feature>
<dbReference type="AlphaFoldDB" id="A0A916X8U8"/>
<comment type="caution">
    <text evidence="2">The sequence shown here is derived from an EMBL/GenBank/DDBJ whole genome shotgun (WGS) entry which is preliminary data.</text>
</comment>
<name>A0A916X8U8_9HYPH</name>
<dbReference type="RefSeq" id="WP_188608056.1">
    <property type="nucleotide sequence ID" value="NZ_BMGG01000002.1"/>
</dbReference>
<protein>
    <recommendedName>
        <fullName evidence="1">DUF6285 domain-containing protein</fullName>
    </recommendedName>
</protein>
<dbReference type="Pfam" id="PF19802">
    <property type="entry name" value="DUF6285"/>
    <property type="match status" value="1"/>
</dbReference>
<dbReference type="Proteomes" id="UP000637002">
    <property type="component" value="Unassembled WGS sequence"/>
</dbReference>
<evidence type="ECO:0000313" key="2">
    <source>
        <dbReference type="EMBL" id="GGC52894.1"/>
    </source>
</evidence>